<proteinExistence type="predicted"/>
<protein>
    <submittedName>
        <fullName evidence="1">Uncharacterized protein</fullName>
    </submittedName>
</protein>
<dbReference type="EMBL" id="GGEC01069818">
    <property type="protein sequence ID" value="MBX50302.1"/>
    <property type="molecule type" value="Transcribed_RNA"/>
</dbReference>
<evidence type="ECO:0000313" key="1">
    <source>
        <dbReference type="EMBL" id="MBX50302.1"/>
    </source>
</evidence>
<organism evidence="1">
    <name type="scientific">Rhizophora mucronata</name>
    <name type="common">Asiatic mangrove</name>
    <dbReference type="NCBI Taxonomy" id="61149"/>
    <lineage>
        <taxon>Eukaryota</taxon>
        <taxon>Viridiplantae</taxon>
        <taxon>Streptophyta</taxon>
        <taxon>Embryophyta</taxon>
        <taxon>Tracheophyta</taxon>
        <taxon>Spermatophyta</taxon>
        <taxon>Magnoliopsida</taxon>
        <taxon>eudicotyledons</taxon>
        <taxon>Gunneridae</taxon>
        <taxon>Pentapetalae</taxon>
        <taxon>rosids</taxon>
        <taxon>fabids</taxon>
        <taxon>Malpighiales</taxon>
        <taxon>Rhizophoraceae</taxon>
        <taxon>Rhizophora</taxon>
    </lineage>
</organism>
<accession>A0A2P2P6C1</accession>
<sequence length="31" mass="3582">MVLRGPRFCSFPVAAIISSYYLLQCFRICVQ</sequence>
<name>A0A2P2P6C1_RHIMU</name>
<reference evidence="1" key="1">
    <citation type="submission" date="2018-02" db="EMBL/GenBank/DDBJ databases">
        <title>Rhizophora mucronata_Transcriptome.</title>
        <authorList>
            <person name="Meera S.P."/>
            <person name="Sreeshan A."/>
            <person name="Augustine A."/>
        </authorList>
    </citation>
    <scope>NUCLEOTIDE SEQUENCE</scope>
    <source>
        <tissue evidence="1">Leaf</tissue>
    </source>
</reference>
<dbReference type="AlphaFoldDB" id="A0A2P2P6C1"/>